<organism evidence="1 2">
    <name type="scientific">Avena sativa</name>
    <name type="common">Oat</name>
    <dbReference type="NCBI Taxonomy" id="4498"/>
    <lineage>
        <taxon>Eukaryota</taxon>
        <taxon>Viridiplantae</taxon>
        <taxon>Streptophyta</taxon>
        <taxon>Embryophyta</taxon>
        <taxon>Tracheophyta</taxon>
        <taxon>Spermatophyta</taxon>
        <taxon>Magnoliopsida</taxon>
        <taxon>Liliopsida</taxon>
        <taxon>Poales</taxon>
        <taxon>Poaceae</taxon>
        <taxon>BOP clade</taxon>
        <taxon>Pooideae</taxon>
        <taxon>Poodae</taxon>
        <taxon>Poeae</taxon>
        <taxon>Poeae Chloroplast Group 1 (Aveneae type)</taxon>
        <taxon>Aveninae</taxon>
        <taxon>Avena</taxon>
    </lineage>
</organism>
<evidence type="ECO:0000313" key="2">
    <source>
        <dbReference type="Proteomes" id="UP001732700"/>
    </source>
</evidence>
<name>A0ACD5XNZ0_AVESA</name>
<proteinExistence type="predicted"/>
<protein>
    <submittedName>
        <fullName evidence="1">Uncharacterized protein</fullName>
    </submittedName>
</protein>
<reference evidence="1" key="1">
    <citation type="submission" date="2021-05" db="EMBL/GenBank/DDBJ databases">
        <authorList>
            <person name="Scholz U."/>
            <person name="Mascher M."/>
            <person name="Fiebig A."/>
        </authorList>
    </citation>
    <scope>NUCLEOTIDE SEQUENCE [LARGE SCALE GENOMIC DNA]</scope>
</reference>
<dbReference type="EnsemblPlants" id="AVESA.00010b.r2.5AG0830190.1">
    <property type="protein sequence ID" value="AVESA.00010b.r2.5AG0830190.1.CDS.1"/>
    <property type="gene ID" value="AVESA.00010b.r2.5AG0830190"/>
</dbReference>
<keyword evidence="2" id="KW-1185">Reference proteome</keyword>
<dbReference type="Proteomes" id="UP001732700">
    <property type="component" value="Chromosome 5A"/>
</dbReference>
<accession>A0ACD5XNZ0</accession>
<reference evidence="1" key="2">
    <citation type="submission" date="2025-09" db="UniProtKB">
        <authorList>
            <consortium name="EnsemblPlants"/>
        </authorList>
    </citation>
    <scope>IDENTIFICATION</scope>
</reference>
<sequence>MERLLLSRPPMPTPVHGADTGADGDLLELDVLWPASSAPGLLAALPDDEAKKKKKRAGGLAVRSASRAIPEKAALTPAAAAARSAPVRIPSDTAARRGRWAHAVGGGDDGDAMVPPHEIVARRAAAHNSVLEGAGRTLKGRDLRRVRNAVLRRTGFLD</sequence>
<evidence type="ECO:0000313" key="1">
    <source>
        <dbReference type="EnsemblPlants" id="AVESA.00010b.r2.5AG0830190.1.CDS.1"/>
    </source>
</evidence>